<reference evidence="2 3" key="1">
    <citation type="submission" date="2020-10" db="EMBL/GenBank/DDBJ databases">
        <authorList>
            <person name="Castelo-Branco R."/>
            <person name="Eusebio N."/>
            <person name="Adriana R."/>
            <person name="Vieira A."/>
            <person name="Brugerolle De Fraissinette N."/>
            <person name="Rezende De Castro R."/>
            <person name="Schneider M.P."/>
            <person name="Vasconcelos V."/>
            <person name="Leao P.N."/>
        </authorList>
    </citation>
    <scope>NUCLEOTIDE SEQUENCE [LARGE SCALE GENOMIC DNA]</scope>
    <source>
        <strain evidence="2 3">LEGE 00250</strain>
    </source>
</reference>
<dbReference type="RefSeq" id="WP_193944379.1">
    <property type="nucleotide sequence ID" value="NZ_JADEWB010000291.1"/>
</dbReference>
<name>A0ABR9VP70_9CYAN</name>
<dbReference type="Proteomes" id="UP000606776">
    <property type="component" value="Unassembled WGS sequence"/>
</dbReference>
<dbReference type="Pfam" id="PF14258">
    <property type="entry name" value="DUF4350"/>
    <property type="match status" value="1"/>
</dbReference>
<evidence type="ECO:0000313" key="2">
    <source>
        <dbReference type="EMBL" id="MBE9239205.1"/>
    </source>
</evidence>
<keyword evidence="3" id="KW-1185">Reference proteome</keyword>
<dbReference type="InterPro" id="IPR025646">
    <property type="entry name" value="DUF4350"/>
</dbReference>
<feature type="domain" description="DUF4350" evidence="1">
    <location>
        <begin position="36"/>
        <end position="197"/>
    </location>
</feature>
<evidence type="ECO:0000259" key="1">
    <source>
        <dbReference type="Pfam" id="PF14258"/>
    </source>
</evidence>
<evidence type="ECO:0000313" key="3">
    <source>
        <dbReference type="Proteomes" id="UP000606776"/>
    </source>
</evidence>
<accession>A0ABR9VP70</accession>
<comment type="caution">
    <text evidence="2">The sequence shown here is derived from an EMBL/GenBank/DDBJ whole genome shotgun (WGS) entry which is preliminary data.</text>
</comment>
<protein>
    <submittedName>
        <fullName evidence="2">DUF4350 domain-containing protein</fullName>
    </submittedName>
</protein>
<proteinExistence type="predicted"/>
<dbReference type="EMBL" id="JADEWB010000291">
    <property type="protein sequence ID" value="MBE9239205.1"/>
    <property type="molecule type" value="Genomic_DNA"/>
</dbReference>
<organism evidence="2 3">
    <name type="scientific">Sphaerospermopsis aphanizomenoides LEGE 00250</name>
    <dbReference type="NCBI Taxonomy" id="2777972"/>
    <lineage>
        <taxon>Bacteria</taxon>
        <taxon>Bacillati</taxon>
        <taxon>Cyanobacteriota</taxon>
        <taxon>Cyanophyceae</taxon>
        <taxon>Nostocales</taxon>
        <taxon>Aphanizomenonaceae</taxon>
        <taxon>Sphaerospermopsis</taxon>
        <taxon>Sphaerospermopsis aphanizomenoides</taxon>
    </lineage>
</organism>
<gene>
    <name evidence="2" type="ORF">IQ227_25145</name>
</gene>
<sequence>MKRRNRIIWLGAIALAAIILLSITVAPSSKINSGSSYNRAPEGYGAWYAFMQSQGTNIQRWQKPFSDIETETNPVTLLQVNSTLRNPMFYSQQIEWVKKGNALVILGVKQPPTAAEFSSNQKSAFGDVKIDTSRRYQESQSEQELEQELEQVLLGDRYGAVVWEEKYGKGKVIFATTPHLAANAYQEEANFVYLADLVTKGNQKILIDEYIHGYKDPDIREKEGRGDLLGYLAKTPLFPALVQVVVLLLVLIWSENRRFGKLVTLDTPVIDNSQAYIQALAGVLQKAESSDFVLEMVGKEEQLQLQKVLGLGQILVENEVLLKVWQDQTGKNAAELDAVLKLQVKKHRISEQDLISWLGKWQSLRKNHNSKSNI</sequence>